<keyword evidence="1" id="KW-0812">Transmembrane</keyword>
<evidence type="ECO:0000313" key="3">
    <source>
        <dbReference type="EMBL" id="TNN11058.1"/>
    </source>
</evidence>
<gene>
    <name evidence="3" type="ORF">EWB00_004927</name>
</gene>
<protein>
    <submittedName>
        <fullName evidence="3">UPF0764 protein C16orf89 isoform 2</fullName>
    </submittedName>
</protein>
<dbReference type="STRING" id="6182.A0A4Z2D3P9"/>
<dbReference type="PANTHER" id="PTHR33539:SF1">
    <property type="entry name" value="UPF0764 PROTEIN C16ORF89"/>
    <property type="match status" value="1"/>
</dbReference>
<evidence type="ECO:0000256" key="1">
    <source>
        <dbReference type="SAM" id="Phobius"/>
    </source>
</evidence>
<reference evidence="3 4" key="1">
    <citation type="submission" date="2019-03" db="EMBL/GenBank/DDBJ databases">
        <title>An improved genome assembly of the fluke Schistosoma japonicum.</title>
        <authorList>
            <person name="Hu W."/>
            <person name="Luo F."/>
            <person name="Yin M."/>
            <person name="Mo X."/>
            <person name="Sun C."/>
            <person name="Wu Q."/>
            <person name="Zhu B."/>
            <person name="Xiang M."/>
            <person name="Wang J."/>
            <person name="Wang Y."/>
            <person name="Zhang T."/>
            <person name="Xu B."/>
            <person name="Zheng H."/>
            <person name="Feng Z."/>
        </authorList>
    </citation>
    <scope>NUCLEOTIDE SEQUENCE [LARGE SCALE GENOMIC DNA]</scope>
    <source>
        <strain evidence="3">HuSjv2</strain>
        <tissue evidence="3">Worms</tissue>
    </source>
</reference>
<dbReference type="GO" id="GO:0005829">
    <property type="term" value="C:cytosol"/>
    <property type="evidence" value="ECO:0007669"/>
    <property type="project" value="TreeGrafter"/>
</dbReference>
<dbReference type="PANTHER" id="PTHR33539">
    <property type="entry name" value="UPF0764 PROTEIN C16ORF89"/>
    <property type="match status" value="1"/>
</dbReference>
<organism evidence="3 4">
    <name type="scientific">Schistosoma japonicum</name>
    <name type="common">Blood fluke</name>
    <dbReference type="NCBI Taxonomy" id="6182"/>
    <lineage>
        <taxon>Eukaryota</taxon>
        <taxon>Metazoa</taxon>
        <taxon>Spiralia</taxon>
        <taxon>Lophotrochozoa</taxon>
        <taxon>Platyhelminthes</taxon>
        <taxon>Trematoda</taxon>
        <taxon>Digenea</taxon>
        <taxon>Strigeidida</taxon>
        <taxon>Schistosomatoidea</taxon>
        <taxon>Schistosomatidae</taxon>
        <taxon>Schistosoma</taxon>
    </lineage>
</organism>
<keyword evidence="1" id="KW-1133">Transmembrane helix</keyword>
<dbReference type="Proteomes" id="UP000311919">
    <property type="component" value="Unassembled WGS sequence"/>
</dbReference>
<keyword evidence="2" id="KW-0732">Signal</keyword>
<keyword evidence="4" id="KW-1185">Reference proteome</keyword>
<dbReference type="GO" id="GO:0016020">
    <property type="term" value="C:membrane"/>
    <property type="evidence" value="ECO:0007669"/>
    <property type="project" value="TreeGrafter"/>
</dbReference>
<sequence>MLRNVFKLIYILLFVIAVSGYNPVLEKLDLLLLSSDRLVSYYEQHVREFNFDGIFGLIPLKGNKIFINLSGALESVTDISLYQNYEVERFILSPLIETFMKQLSKVEAIIKKSAQLLKDARDPYYIEMGELLKLKWAFPSRTDLYNPFISSSGHYFVKDTRNISTDDCIIELLNSRRAESLYCHLSNDCVAKLLNFKSYGYELTHQVLYILISYQIHCSNSLNNILSTASVSLEDLKNRLCSIVYEDFVYSYLNVQLTASYRDILLEQVFVCGNLGYGRFIQLSILKEILSWQQPSGCFTTLDSKAKENELKDGEIMLHRRQLLTERRHADGCLSHMTSLAAAVIGLYLREFFIPIDAEPSLENSPTLNSFALKALLVKSYKSLPLLIEDDDNMQYTSNENVMTSFKNHLIHVKESMHLSTDNMLNYTKHLNILFFFIICILFYLLLRRIIIYCRVFNSSKSIIKI</sequence>
<dbReference type="InterPro" id="IPR031751">
    <property type="entry name" value="DUF4735"/>
</dbReference>
<evidence type="ECO:0000256" key="2">
    <source>
        <dbReference type="SAM" id="SignalP"/>
    </source>
</evidence>
<name>A0A4Z2D3P9_SCHJA</name>
<keyword evidence="1" id="KW-0472">Membrane</keyword>
<dbReference type="OrthoDB" id="5949187at2759"/>
<evidence type="ECO:0000313" key="4">
    <source>
        <dbReference type="Proteomes" id="UP000311919"/>
    </source>
</evidence>
<dbReference type="Pfam" id="PF15882">
    <property type="entry name" value="DUF4735"/>
    <property type="match status" value="1"/>
</dbReference>
<dbReference type="EMBL" id="SKCS01000324">
    <property type="protein sequence ID" value="TNN11058.1"/>
    <property type="molecule type" value="Genomic_DNA"/>
</dbReference>
<feature type="signal peptide" evidence="2">
    <location>
        <begin position="1"/>
        <end position="20"/>
    </location>
</feature>
<comment type="caution">
    <text evidence="3">The sequence shown here is derived from an EMBL/GenBank/DDBJ whole genome shotgun (WGS) entry which is preliminary data.</text>
</comment>
<feature type="chain" id="PRO_5036362764" evidence="2">
    <location>
        <begin position="21"/>
        <end position="466"/>
    </location>
</feature>
<feature type="transmembrane region" description="Helical" evidence="1">
    <location>
        <begin position="430"/>
        <end position="447"/>
    </location>
</feature>
<accession>A0A4Z2D3P9</accession>
<dbReference type="AlphaFoldDB" id="A0A4Z2D3P9"/>
<proteinExistence type="predicted"/>
<dbReference type="EMBL" id="SKCS01000324">
    <property type="protein sequence ID" value="TNN11061.1"/>
    <property type="molecule type" value="Genomic_DNA"/>
</dbReference>